<gene>
    <name evidence="3" type="ORF">TR51_11430</name>
</gene>
<proteinExistence type="predicted"/>
<evidence type="ECO:0000313" key="4">
    <source>
        <dbReference type="Proteomes" id="UP000032066"/>
    </source>
</evidence>
<comment type="caution">
    <text evidence="3">The sequence shown here is derived from an EMBL/GenBank/DDBJ whole genome shotgun (WGS) entry which is preliminary data.</text>
</comment>
<dbReference type="Proteomes" id="UP000032066">
    <property type="component" value="Unassembled WGS sequence"/>
</dbReference>
<evidence type="ECO:0000259" key="2">
    <source>
        <dbReference type="PROSITE" id="PS50927"/>
    </source>
</evidence>
<dbReference type="PATRIC" id="fig|2064.6.peg.2452"/>
<protein>
    <recommendedName>
        <fullName evidence="2">Bulb-type lectin domain-containing protein</fullName>
    </recommendedName>
</protein>
<feature type="signal peptide" evidence="1">
    <location>
        <begin position="1"/>
        <end position="44"/>
    </location>
</feature>
<dbReference type="SUPFAM" id="SSF51110">
    <property type="entry name" value="alpha-D-mannose-specific plant lectins"/>
    <property type="match status" value="1"/>
</dbReference>
<name>A0A0D0NZX8_KITGR</name>
<sequence length="199" mass="21033">MDSTIERTEKLSRTTVRATRGPVALTALALAAASVLTAQGTAHAAYDRATVSIWDGEQLPNTDAHIDNKGQFGTARLIMQSDGNLVAYYAPDNDFSRQQPTWATGTVGCGAKAVIRTDGNLVVLDAGGGLCWESGTAGHPHARVTLWRNADVLITDTCNRTLFERQPGITYVPGQTHGGIVSPSSVESPYVVLPPPTGC</sequence>
<dbReference type="InterPro" id="IPR001480">
    <property type="entry name" value="Bulb-type_lectin_dom"/>
</dbReference>
<keyword evidence="4" id="KW-1185">Reference proteome</keyword>
<dbReference type="STRING" id="2064.TR51_11430"/>
<dbReference type="PROSITE" id="PS50927">
    <property type="entry name" value="BULB_LECTIN"/>
    <property type="match status" value="1"/>
</dbReference>
<reference evidence="3 4" key="1">
    <citation type="submission" date="2015-02" db="EMBL/GenBank/DDBJ databases">
        <title>Draft genome sequence of Kitasatospora griseola MF730-N6, a bafilomycin, terpentecin and satosporin producer.</title>
        <authorList>
            <person name="Arens J.C."/>
            <person name="Haltli B."/>
            <person name="Kerr R.G."/>
        </authorList>
    </citation>
    <scope>NUCLEOTIDE SEQUENCE [LARGE SCALE GENOMIC DNA]</scope>
    <source>
        <strain evidence="3 4">MF730-N6</strain>
    </source>
</reference>
<dbReference type="AlphaFoldDB" id="A0A0D0NZX8"/>
<accession>A0A0D0NZX8</accession>
<dbReference type="EMBL" id="JXZB01000002">
    <property type="protein sequence ID" value="KIQ64766.1"/>
    <property type="molecule type" value="Genomic_DNA"/>
</dbReference>
<dbReference type="SMART" id="SM00108">
    <property type="entry name" value="B_lectin"/>
    <property type="match status" value="1"/>
</dbReference>
<feature type="chain" id="PRO_5002217862" description="Bulb-type lectin domain-containing protein" evidence="1">
    <location>
        <begin position="45"/>
        <end position="199"/>
    </location>
</feature>
<feature type="domain" description="Bulb-type lectin" evidence="2">
    <location>
        <begin position="50"/>
        <end position="167"/>
    </location>
</feature>
<organism evidence="3 4">
    <name type="scientific">Kitasatospora griseola</name>
    <name type="common">Streptomyces griseolosporeus</name>
    <dbReference type="NCBI Taxonomy" id="2064"/>
    <lineage>
        <taxon>Bacteria</taxon>
        <taxon>Bacillati</taxon>
        <taxon>Actinomycetota</taxon>
        <taxon>Actinomycetes</taxon>
        <taxon>Kitasatosporales</taxon>
        <taxon>Streptomycetaceae</taxon>
        <taxon>Kitasatospora</taxon>
    </lineage>
</organism>
<keyword evidence="1" id="KW-0732">Signal</keyword>
<evidence type="ECO:0000256" key="1">
    <source>
        <dbReference type="SAM" id="SignalP"/>
    </source>
</evidence>
<evidence type="ECO:0000313" key="3">
    <source>
        <dbReference type="EMBL" id="KIQ64766.1"/>
    </source>
</evidence>
<dbReference type="InterPro" id="IPR036426">
    <property type="entry name" value="Bulb-type_lectin_dom_sf"/>
</dbReference>
<dbReference type="Gene3D" id="2.90.10.30">
    <property type="match status" value="1"/>
</dbReference>